<dbReference type="HOGENOM" id="CLU_969093_0_0_12"/>
<keyword evidence="2" id="KW-1133">Transmembrane helix</keyword>
<accession>H2CLI1</accession>
<gene>
    <name evidence="3" type="ORF">Lepil_4114</name>
</gene>
<feature type="region of interest" description="Disordered" evidence="1">
    <location>
        <begin position="251"/>
        <end position="287"/>
    </location>
</feature>
<feature type="compositionally biased region" description="Basic residues" evidence="1">
    <location>
        <begin position="270"/>
        <end position="287"/>
    </location>
</feature>
<dbReference type="AlphaFoldDB" id="H2CLI1"/>
<keyword evidence="2" id="KW-0472">Membrane</keyword>
<dbReference type="SUPFAM" id="SSF53474">
    <property type="entry name" value="alpha/beta-Hydrolases"/>
    <property type="match status" value="1"/>
</dbReference>
<dbReference type="Proteomes" id="UP000005737">
    <property type="component" value="Unassembled WGS sequence"/>
</dbReference>
<dbReference type="InterPro" id="IPR029058">
    <property type="entry name" value="AB_hydrolase_fold"/>
</dbReference>
<reference evidence="3 4" key="1">
    <citation type="submission" date="2011-10" db="EMBL/GenBank/DDBJ databases">
        <title>The Improved High-Quality Draft genome of Leptonema illini DSM 21528.</title>
        <authorList>
            <consortium name="US DOE Joint Genome Institute (JGI-PGF)"/>
            <person name="Lucas S."/>
            <person name="Copeland A."/>
            <person name="Lapidus A."/>
            <person name="Glavina del Rio T."/>
            <person name="Dalin E."/>
            <person name="Tice H."/>
            <person name="Bruce D."/>
            <person name="Goodwin L."/>
            <person name="Pitluck S."/>
            <person name="Peters L."/>
            <person name="Mikhailova N."/>
            <person name="Held B."/>
            <person name="Kyrpides N."/>
            <person name="Mavromatis K."/>
            <person name="Ivanova N."/>
            <person name="Markowitz V."/>
            <person name="Cheng J.-F."/>
            <person name="Hugenholtz P."/>
            <person name="Woyke T."/>
            <person name="Wu D."/>
            <person name="Gronow S."/>
            <person name="Wellnitz S."/>
            <person name="Brambilla E.-M."/>
            <person name="Klenk H.-P."/>
            <person name="Eisen J.A."/>
        </authorList>
    </citation>
    <scope>NUCLEOTIDE SEQUENCE [LARGE SCALE GENOMIC DNA]</scope>
    <source>
        <strain evidence="3 4">DSM 21528</strain>
    </source>
</reference>
<sequence>MEQTNPVLRMSEPQRNRILQGWLLEALWILLQIVGMILFIPLPAHRTGRRGRILIVTDLLTSPLFYVFLRSALIKQGYSVYFYYNFSPFRSLKESARRLSRHIEKEGLSRCVLLGHGVGGLLPLALPDEGRKRVYHLLGLGTPFHGTTLVRHLSFIPSFRDVTSRSDFLLVHRMNALLFDDFSPFSAWSDEWIVPGSLSRFGQGRDLIVDFPGRLNLVLSGENVQAVVEFLGHSHPTTAVEKAQIDMSREAKLAAQSKKQAAAPADRKTRPAAKKAAKKSNTKTRKR</sequence>
<name>H2CLI1_9LEPT</name>
<dbReference type="EMBL" id="JH597775">
    <property type="protein sequence ID" value="EHQ04592.1"/>
    <property type="molecule type" value="Genomic_DNA"/>
</dbReference>
<dbReference type="Gene3D" id="3.40.50.1820">
    <property type="entry name" value="alpha/beta hydrolase"/>
    <property type="match status" value="1"/>
</dbReference>
<keyword evidence="2" id="KW-0812">Transmembrane</keyword>
<evidence type="ECO:0000313" key="4">
    <source>
        <dbReference type="Proteomes" id="UP000005737"/>
    </source>
</evidence>
<protein>
    <submittedName>
        <fullName evidence="3">Uncharacterized protein</fullName>
    </submittedName>
</protein>
<dbReference type="STRING" id="183.GCA_002009735_00331"/>
<feature type="transmembrane region" description="Helical" evidence="2">
    <location>
        <begin position="21"/>
        <end position="44"/>
    </location>
</feature>
<organism evidence="3 4">
    <name type="scientific">Leptonema illini DSM 21528</name>
    <dbReference type="NCBI Taxonomy" id="929563"/>
    <lineage>
        <taxon>Bacteria</taxon>
        <taxon>Pseudomonadati</taxon>
        <taxon>Spirochaetota</taxon>
        <taxon>Spirochaetia</taxon>
        <taxon>Leptospirales</taxon>
        <taxon>Leptospiraceae</taxon>
        <taxon>Leptonema</taxon>
    </lineage>
</organism>
<evidence type="ECO:0000256" key="2">
    <source>
        <dbReference type="SAM" id="Phobius"/>
    </source>
</evidence>
<feature type="compositionally biased region" description="Low complexity" evidence="1">
    <location>
        <begin position="253"/>
        <end position="264"/>
    </location>
</feature>
<proteinExistence type="predicted"/>
<keyword evidence="4" id="KW-1185">Reference proteome</keyword>
<evidence type="ECO:0000256" key="1">
    <source>
        <dbReference type="SAM" id="MobiDB-lite"/>
    </source>
</evidence>
<evidence type="ECO:0000313" key="3">
    <source>
        <dbReference type="EMBL" id="EHQ04592.1"/>
    </source>
</evidence>